<feature type="transmembrane region" description="Helical" evidence="1">
    <location>
        <begin position="20"/>
        <end position="37"/>
    </location>
</feature>
<keyword evidence="3" id="KW-1185">Reference proteome</keyword>
<gene>
    <name evidence="2" type="ORF">KFS80_04130</name>
</gene>
<comment type="caution">
    <text evidence="2">The sequence shown here is derived from an EMBL/GenBank/DDBJ whole genome shotgun (WGS) entry which is preliminary data.</text>
</comment>
<evidence type="ECO:0000313" key="2">
    <source>
        <dbReference type="EMBL" id="MBS4077476.1"/>
    </source>
</evidence>
<name>A0ABS5MUN1_9PSED</name>
<keyword evidence="1" id="KW-0472">Membrane</keyword>
<reference evidence="2 3" key="1">
    <citation type="submission" date="2021-04" db="EMBL/GenBank/DDBJ databases">
        <title>Pseudomonas rustica sp. nov. isolated from raw milk.</title>
        <authorList>
            <person name="Fiedler G."/>
            <person name="Gieschler S."/>
            <person name="Kabisch J."/>
            <person name="Grimmler C."/>
            <person name="Brinks E."/>
            <person name="Wagner N."/>
            <person name="Hetzer B."/>
            <person name="Franz C.M.A.P."/>
            <person name="Boehnlein C."/>
        </authorList>
    </citation>
    <scope>NUCLEOTIDE SEQUENCE [LARGE SCALE GENOMIC DNA]</scope>
    <source>
        <strain evidence="2 3">MBT-4</strain>
    </source>
</reference>
<dbReference type="Proteomes" id="UP000676035">
    <property type="component" value="Unassembled WGS sequence"/>
</dbReference>
<proteinExistence type="predicted"/>
<keyword evidence="1" id="KW-1133">Transmembrane helix</keyword>
<organism evidence="2 3">
    <name type="scientific">Pseudomonas rustica</name>
    <dbReference type="NCBI Taxonomy" id="2827099"/>
    <lineage>
        <taxon>Bacteria</taxon>
        <taxon>Pseudomonadati</taxon>
        <taxon>Pseudomonadota</taxon>
        <taxon>Gammaproteobacteria</taxon>
        <taxon>Pseudomonadales</taxon>
        <taxon>Pseudomonadaceae</taxon>
        <taxon>Pseudomonas</taxon>
    </lineage>
</organism>
<dbReference type="EMBL" id="JAGYHF010000002">
    <property type="protein sequence ID" value="MBS4077476.1"/>
    <property type="molecule type" value="Genomic_DNA"/>
</dbReference>
<sequence length="90" mass="10200">MKSSPAKLEQAVRQENLRDLLSVLAIGLAFPALDTLFGRYRFEVIARGELCKTYEELFHEGVLAEGTEAVAISGPNWKLPEFIIDKRYEE</sequence>
<accession>A0ABS5MUN1</accession>
<protein>
    <submittedName>
        <fullName evidence="2">Immunity protein</fullName>
    </submittedName>
</protein>
<evidence type="ECO:0000313" key="3">
    <source>
        <dbReference type="Proteomes" id="UP000676035"/>
    </source>
</evidence>
<keyword evidence="1" id="KW-0812">Transmembrane</keyword>
<evidence type="ECO:0000256" key="1">
    <source>
        <dbReference type="SAM" id="Phobius"/>
    </source>
</evidence>